<proteinExistence type="predicted"/>
<dbReference type="Proteomes" id="UP000007800">
    <property type="component" value="Unassembled WGS sequence"/>
</dbReference>
<evidence type="ECO:0000313" key="2">
    <source>
        <dbReference type="Proteomes" id="UP000007800"/>
    </source>
</evidence>
<dbReference type="OMA" id="SGMHECL"/>
<organism evidence="2">
    <name type="scientific">Perkinsus marinus (strain ATCC 50983 / TXsc)</name>
    <dbReference type="NCBI Taxonomy" id="423536"/>
    <lineage>
        <taxon>Eukaryota</taxon>
        <taxon>Sar</taxon>
        <taxon>Alveolata</taxon>
        <taxon>Perkinsozoa</taxon>
        <taxon>Perkinsea</taxon>
        <taxon>Perkinsida</taxon>
        <taxon>Perkinsidae</taxon>
        <taxon>Perkinsus</taxon>
    </lineage>
</organism>
<dbReference type="EMBL" id="GG683573">
    <property type="protein sequence ID" value="EER01970.1"/>
    <property type="molecule type" value="Genomic_DNA"/>
</dbReference>
<dbReference type="InParanoid" id="C5LMS9"/>
<protein>
    <submittedName>
        <fullName evidence="1">Uncharacterized protein</fullName>
    </submittedName>
</protein>
<evidence type="ECO:0000313" key="1">
    <source>
        <dbReference type="EMBL" id="EER01970.1"/>
    </source>
</evidence>
<name>C5LMS9_PERM5</name>
<dbReference type="AlphaFoldDB" id="C5LMS9"/>
<accession>C5LMS9</accession>
<reference evidence="1 2" key="1">
    <citation type="submission" date="2008-07" db="EMBL/GenBank/DDBJ databases">
        <authorList>
            <person name="El-Sayed N."/>
            <person name="Caler E."/>
            <person name="Inman J."/>
            <person name="Amedeo P."/>
            <person name="Hass B."/>
            <person name="Wortman J."/>
        </authorList>
    </citation>
    <scope>NUCLEOTIDE SEQUENCE [LARGE SCALE GENOMIC DNA]</scope>
    <source>
        <strain evidence="2">ATCC 50983 / TXsc</strain>
    </source>
</reference>
<gene>
    <name evidence="1" type="ORF">Pmar_PMAR007663</name>
</gene>
<keyword evidence="2" id="KW-1185">Reference proteome</keyword>
<dbReference type="GeneID" id="9054598"/>
<sequence>MFAIILAGLSDEVSNGRGIEEGENDVMSFVAQLKKWFMVKLKVKRRLARYAPSIYAKIFYKAYNGKDAVRSAARSGTGEPLEVSIGMTDGMQDSTEFDMDQAVADLRRASMSTDRRSLALMISRRLIKSSEEIMPSIEHMAGKALFKIQTMGIDVSSGMHECLQMVDDLQRAANDVYERVEELREQQLEAIGEE</sequence>
<dbReference type="RefSeq" id="XP_002769252.1">
    <property type="nucleotide sequence ID" value="XM_002769206.1"/>
</dbReference>